<name>A0A6I6HBB6_9PSED</name>
<organism evidence="9 10">
    <name type="scientific">Pseudomonas alkylphenolica</name>
    <dbReference type="NCBI Taxonomy" id="237609"/>
    <lineage>
        <taxon>Bacteria</taxon>
        <taxon>Pseudomonadati</taxon>
        <taxon>Pseudomonadota</taxon>
        <taxon>Gammaproteobacteria</taxon>
        <taxon>Pseudomonadales</taxon>
        <taxon>Pseudomonadaceae</taxon>
        <taxon>Pseudomonas</taxon>
    </lineage>
</organism>
<feature type="transmembrane region" description="Helical" evidence="8">
    <location>
        <begin position="140"/>
        <end position="168"/>
    </location>
</feature>
<evidence type="ECO:0000256" key="8">
    <source>
        <dbReference type="RuleBase" id="RU363041"/>
    </source>
</evidence>
<evidence type="ECO:0000256" key="3">
    <source>
        <dbReference type="ARBA" id="ARBA00022448"/>
    </source>
</evidence>
<dbReference type="GO" id="GO:0005886">
    <property type="term" value="C:plasma membrane"/>
    <property type="evidence" value="ECO:0007669"/>
    <property type="project" value="UniProtKB-SubCell"/>
</dbReference>
<feature type="transmembrane region" description="Helical" evidence="8">
    <location>
        <begin position="205"/>
        <end position="227"/>
    </location>
</feature>
<feature type="transmembrane region" description="Helical" evidence="8">
    <location>
        <begin position="46"/>
        <end position="64"/>
    </location>
</feature>
<dbReference type="RefSeq" id="WP_157191914.1">
    <property type="nucleotide sequence ID" value="NZ_CP046621.1"/>
</dbReference>
<feature type="transmembrane region" description="Helical" evidence="8">
    <location>
        <begin position="76"/>
        <end position="95"/>
    </location>
</feature>
<dbReference type="PANTHER" id="PTHR30269:SF0">
    <property type="entry name" value="MEMBRANE TRANSPORTER PROTEIN YFCA-RELATED"/>
    <property type="match status" value="1"/>
</dbReference>
<dbReference type="Proteomes" id="UP000426235">
    <property type="component" value="Chromosome"/>
</dbReference>
<evidence type="ECO:0000256" key="5">
    <source>
        <dbReference type="ARBA" id="ARBA00022692"/>
    </source>
</evidence>
<dbReference type="InterPro" id="IPR002781">
    <property type="entry name" value="TM_pro_TauE-like"/>
</dbReference>
<proteinExistence type="inferred from homology"/>
<evidence type="ECO:0000256" key="1">
    <source>
        <dbReference type="ARBA" id="ARBA00004651"/>
    </source>
</evidence>
<gene>
    <name evidence="9" type="ORF">GPJ81_09320</name>
</gene>
<keyword evidence="5 8" id="KW-0812">Transmembrane</keyword>
<keyword evidence="4 8" id="KW-1003">Cell membrane</keyword>
<dbReference type="PANTHER" id="PTHR30269">
    <property type="entry name" value="TRANSMEMBRANE PROTEIN YFCA"/>
    <property type="match status" value="1"/>
</dbReference>
<keyword evidence="10" id="KW-1185">Reference proteome</keyword>
<evidence type="ECO:0000313" key="9">
    <source>
        <dbReference type="EMBL" id="QGW76865.1"/>
    </source>
</evidence>
<feature type="transmembrane region" description="Helical" evidence="8">
    <location>
        <begin position="180"/>
        <end position="198"/>
    </location>
</feature>
<dbReference type="EMBL" id="CP046621">
    <property type="protein sequence ID" value="QGW76865.1"/>
    <property type="molecule type" value="Genomic_DNA"/>
</dbReference>
<comment type="similarity">
    <text evidence="2 8">Belongs to the 4-toluene sulfonate uptake permease (TSUP) (TC 2.A.102) family.</text>
</comment>
<reference evidence="9" key="1">
    <citation type="submission" date="2019-12" db="EMBL/GenBank/DDBJ databases">
        <title>Hybrid Genome Assemblies of two High G+C Isolates from Undergraduate Microbiology Courses.</title>
        <authorList>
            <person name="Ne Ville C.J."/>
            <person name="Enright D."/>
            <person name="Hernandez I."/>
            <person name="Dodsworth J."/>
            <person name="Orwin P.M."/>
        </authorList>
    </citation>
    <scope>NUCLEOTIDE SEQUENCE [LARGE SCALE GENOMIC DNA]</scope>
    <source>
        <strain evidence="9">Neo</strain>
    </source>
</reference>
<dbReference type="Pfam" id="PF01925">
    <property type="entry name" value="TauE"/>
    <property type="match status" value="1"/>
</dbReference>
<evidence type="ECO:0000256" key="2">
    <source>
        <dbReference type="ARBA" id="ARBA00009142"/>
    </source>
</evidence>
<keyword evidence="7 8" id="KW-0472">Membrane</keyword>
<sequence>MDYEYTLVVLGFFAFCGGLIDAAVGGGGLVQVPALLHALPQYSLSTVFGTNKLAVLAGNLSSVLSYTKRIEIAWRLLLPTLVSAFIFALLGAFSISLVPKALMEPVVFVVLIVMAVYTFIKKDLGRVHAEIQCGAKEVLLGVFFGGLIGFYDGVFGPGSGSLLLFFFVKIFGFDFLNASASAKLVNLGTFSAALLFFIPSGNVLWAIGGVVAICNIAGSVTGVFLALRYGSGFIRVFFLILLIFLIGRMGVSMLI</sequence>
<accession>A0A6I6HBB6</accession>
<comment type="subcellular location">
    <subcellularLocation>
        <location evidence="1 8">Cell membrane</location>
        <topology evidence="1 8">Multi-pass membrane protein</topology>
    </subcellularLocation>
</comment>
<keyword evidence="6 8" id="KW-1133">Transmembrane helix</keyword>
<keyword evidence="3" id="KW-0813">Transport</keyword>
<dbReference type="AlphaFoldDB" id="A0A6I6HBB6"/>
<feature type="transmembrane region" description="Helical" evidence="8">
    <location>
        <begin position="233"/>
        <end position="251"/>
    </location>
</feature>
<dbReference type="InterPro" id="IPR052017">
    <property type="entry name" value="TSUP"/>
</dbReference>
<evidence type="ECO:0000256" key="4">
    <source>
        <dbReference type="ARBA" id="ARBA00022475"/>
    </source>
</evidence>
<protein>
    <recommendedName>
        <fullName evidence="8">Probable membrane transporter protein</fullName>
    </recommendedName>
</protein>
<feature type="transmembrane region" description="Helical" evidence="8">
    <location>
        <begin position="101"/>
        <end position="120"/>
    </location>
</feature>
<evidence type="ECO:0000256" key="7">
    <source>
        <dbReference type="ARBA" id="ARBA00023136"/>
    </source>
</evidence>
<evidence type="ECO:0000256" key="6">
    <source>
        <dbReference type="ARBA" id="ARBA00022989"/>
    </source>
</evidence>
<evidence type="ECO:0000313" key="10">
    <source>
        <dbReference type="Proteomes" id="UP000426235"/>
    </source>
</evidence>